<organism evidence="2 3">
    <name type="scientific">Crucibulum laeve</name>
    <dbReference type="NCBI Taxonomy" id="68775"/>
    <lineage>
        <taxon>Eukaryota</taxon>
        <taxon>Fungi</taxon>
        <taxon>Dikarya</taxon>
        <taxon>Basidiomycota</taxon>
        <taxon>Agaricomycotina</taxon>
        <taxon>Agaricomycetes</taxon>
        <taxon>Agaricomycetidae</taxon>
        <taxon>Agaricales</taxon>
        <taxon>Agaricineae</taxon>
        <taxon>Nidulariaceae</taxon>
        <taxon>Crucibulum</taxon>
    </lineage>
</organism>
<evidence type="ECO:0000256" key="1">
    <source>
        <dbReference type="SAM" id="MobiDB-lite"/>
    </source>
</evidence>
<dbReference type="Proteomes" id="UP000308652">
    <property type="component" value="Unassembled WGS sequence"/>
</dbReference>
<gene>
    <name evidence="2" type="ORF">BDQ12DRAFT_611775</name>
</gene>
<evidence type="ECO:0000313" key="2">
    <source>
        <dbReference type="EMBL" id="TFK35475.1"/>
    </source>
</evidence>
<dbReference type="AlphaFoldDB" id="A0A5C3LRQ2"/>
<dbReference type="STRING" id="68775.A0A5C3LRQ2"/>
<name>A0A5C3LRQ2_9AGAR</name>
<proteinExistence type="predicted"/>
<dbReference type="OrthoDB" id="2668396at2759"/>
<protein>
    <submittedName>
        <fullName evidence="2">Uncharacterized protein</fullName>
    </submittedName>
</protein>
<keyword evidence="3" id="KW-1185">Reference proteome</keyword>
<reference evidence="2 3" key="1">
    <citation type="journal article" date="2019" name="Nat. Ecol. Evol.">
        <title>Megaphylogeny resolves global patterns of mushroom evolution.</title>
        <authorList>
            <person name="Varga T."/>
            <person name="Krizsan K."/>
            <person name="Foldi C."/>
            <person name="Dima B."/>
            <person name="Sanchez-Garcia M."/>
            <person name="Sanchez-Ramirez S."/>
            <person name="Szollosi G.J."/>
            <person name="Szarkandi J.G."/>
            <person name="Papp V."/>
            <person name="Albert L."/>
            <person name="Andreopoulos W."/>
            <person name="Angelini C."/>
            <person name="Antonin V."/>
            <person name="Barry K.W."/>
            <person name="Bougher N.L."/>
            <person name="Buchanan P."/>
            <person name="Buyck B."/>
            <person name="Bense V."/>
            <person name="Catcheside P."/>
            <person name="Chovatia M."/>
            <person name="Cooper J."/>
            <person name="Damon W."/>
            <person name="Desjardin D."/>
            <person name="Finy P."/>
            <person name="Geml J."/>
            <person name="Haridas S."/>
            <person name="Hughes K."/>
            <person name="Justo A."/>
            <person name="Karasinski D."/>
            <person name="Kautmanova I."/>
            <person name="Kiss B."/>
            <person name="Kocsube S."/>
            <person name="Kotiranta H."/>
            <person name="LaButti K.M."/>
            <person name="Lechner B.E."/>
            <person name="Liimatainen K."/>
            <person name="Lipzen A."/>
            <person name="Lukacs Z."/>
            <person name="Mihaltcheva S."/>
            <person name="Morgado L.N."/>
            <person name="Niskanen T."/>
            <person name="Noordeloos M.E."/>
            <person name="Ohm R.A."/>
            <person name="Ortiz-Santana B."/>
            <person name="Ovrebo C."/>
            <person name="Racz N."/>
            <person name="Riley R."/>
            <person name="Savchenko A."/>
            <person name="Shiryaev A."/>
            <person name="Soop K."/>
            <person name="Spirin V."/>
            <person name="Szebenyi C."/>
            <person name="Tomsovsky M."/>
            <person name="Tulloss R.E."/>
            <person name="Uehling J."/>
            <person name="Grigoriev I.V."/>
            <person name="Vagvolgyi C."/>
            <person name="Papp T."/>
            <person name="Martin F.M."/>
            <person name="Miettinen O."/>
            <person name="Hibbett D.S."/>
            <person name="Nagy L.G."/>
        </authorList>
    </citation>
    <scope>NUCLEOTIDE SEQUENCE [LARGE SCALE GENOMIC DNA]</scope>
    <source>
        <strain evidence="2 3">CBS 166.37</strain>
    </source>
</reference>
<dbReference type="EMBL" id="ML213621">
    <property type="protein sequence ID" value="TFK35475.1"/>
    <property type="molecule type" value="Genomic_DNA"/>
</dbReference>
<feature type="region of interest" description="Disordered" evidence="1">
    <location>
        <begin position="66"/>
        <end position="86"/>
    </location>
</feature>
<accession>A0A5C3LRQ2</accession>
<sequence length="197" mass="21879">MSYIRTIQTTWSAAHQPHSSWAASSSSRVHHAPHSTVLLNIGANAHHNYPLNQTPQYTQQYHGYTHSGQAKYPPGLGRRRSSAVSRPQRIKFDPFADEPSAAQQHQPQVSRVSPMLYNNPPTHHHSHNPAASRPYTIQIPEAPQQQRDKEARAKIVAGILLNRVHAVGKPMRRRPGMGSEPRAYVKSGLSSVVSCEA</sequence>
<evidence type="ECO:0000313" key="3">
    <source>
        <dbReference type="Proteomes" id="UP000308652"/>
    </source>
</evidence>